<reference evidence="1 2" key="1">
    <citation type="submission" date="2020-01" db="EMBL/GenBank/DDBJ databases">
        <title>Polyphasic characterisation and genomic insights into a novel alkali tolerant bacterium VR-M41.</title>
        <authorList>
            <person name="Vemuluri V.R."/>
        </authorList>
    </citation>
    <scope>NUCLEOTIDE SEQUENCE [LARGE SCALE GENOMIC DNA]</scope>
    <source>
        <strain evidence="1 2">VR-M41</strain>
    </source>
</reference>
<gene>
    <name evidence="1" type="ORF">GYN08_20580</name>
</gene>
<accession>A0ABX0F9T0</accession>
<keyword evidence="2" id="KW-1185">Reference proteome</keyword>
<evidence type="ECO:0000313" key="2">
    <source>
        <dbReference type="Proteomes" id="UP000800303"/>
    </source>
</evidence>
<dbReference type="Proteomes" id="UP000800303">
    <property type="component" value="Unassembled WGS sequence"/>
</dbReference>
<dbReference type="InterPro" id="IPR043519">
    <property type="entry name" value="NT_sf"/>
</dbReference>
<dbReference type="Gene3D" id="3.30.460.40">
    <property type="match status" value="1"/>
</dbReference>
<dbReference type="EMBL" id="JAAFGS010000010">
    <property type="protein sequence ID" value="NGZ77693.1"/>
    <property type="molecule type" value="Genomic_DNA"/>
</dbReference>
<sequence length="156" mass="18297">MFEQFLPESQAMESADMSDWLSTRLQPVIHFEDSFHPMWTFARFLIEDVKVEIGNINPGYDFKYVPETGIWESGPAIWPYIKEVTVKDTSMPVLSLEIQLETNMNRELEHRIANIIDVFKREGYNSELLKFSLSEENYLSIRDKPLKNISPEEAEF</sequence>
<organism evidence="1 2">
    <name type="scientific">Saccharibacillus alkalitolerans</name>
    <dbReference type="NCBI Taxonomy" id="2705290"/>
    <lineage>
        <taxon>Bacteria</taxon>
        <taxon>Bacillati</taxon>
        <taxon>Bacillota</taxon>
        <taxon>Bacilli</taxon>
        <taxon>Bacillales</taxon>
        <taxon>Paenibacillaceae</taxon>
        <taxon>Saccharibacillus</taxon>
    </lineage>
</organism>
<comment type="caution">
    <text evidence="1">The sequence shown here is derived from an EMBL/GenBank/DDBJ whole genome shotgun (WGS) entry which is preliminary data.</text>
</comment>
<proteinExistence type="predicted"/>
<name>A0ABX0F9T0_9BACL</name>
<evidence type="ECO:0000313" key="1">
    <source>
        <dbReference type="EMBL" id="NGZ77693.1"/>
    </source>
</evidence>
<dbReference type="SUPFAM" id="SSF81301">
    <property type="entry name" value="Nucleotidyltransferase"/>
    <property type="match status" value="1"/>
</dbReference>
<protein>
    <submittedName>
        <fullName evidence="1">Uncharacterized protein</fullName>
    </submittedName>
</protein>